<dbReference type="RefSeq" id="WP_169361632.1">
    <property type="nucleotide sequence ID" value="NZ_JAAVJL010000001.1"/>
</dbReference>
<evidence type="ECO:0000313" key="2">
    <source>
        <dbReference type="Proteomes" id="UP000738376"/>
    </source>
</evidence>
<organism evidence="1 2">
    <name type="scientific">Pseudanabaena yagii GIHE-NHR1</name>
    <dbReference type="NCBI Taxonomy" id="2722753"/>
    <lineage>
        <taxon>Bacteria</taxon>
        <taxon>Bacillati</taxon>
        <taxon>Cyanobacteriota</taxon>
        <taxon>Cyanophyceae</taxon>
        <taxon>Pseudanabaenales</taxon>
        <taxon>Pseudanabaenaceae</taxon>
        <taxon>Pseudanabaena</taxon>
        <taxon>Pseudanabaena yagii</taxon>
    </lineage>
</organism>
<comment type="caution">
    <text evidence="1">The sequence shown here is derived from an EMBL/GenBank/DDBJ whole genome shotgun (WGS) entry which is preliminary data.</text>
</comment>
<gene>
    <name evidence="1" type="ORF">HC246_00230</name>
</gene>
<name>A0ABX1LK94_9CYAN</name>
<accession>A0ABX1LK94</accession>
<reference evidence="1 2" key="1">
    <citation type="submission" date="2020-03" db="EMBL/GenBank/DDBJ databases">
        <title>Draft Genome Sequence of 2-Methylisoborneol Producing Pseudanabaena yagii Strain GIHE-NHR1 Isolated from North Han River in South Korea.</title>
        <authorList>
            <person name="Jeong J."/>
        </authorList>
    </citation>
    <scope>NUCLEOTIDE SEQUENCE [LARGE SCALE GENOMIC DNA]</scope>
    <source>
        <strain evidence="1 2">GIHE-NHR1</strain>
    </source>
</reference>
<dbReference type="Proteomes" id="UP000738376">
    <property type="component" value="Unassembled WGS sequence"/>
</dbReference>
<dbReference type="EMBL" id="JAAVJL010000001">
    <property type="protein sequence ID" value="NMF56493.1"/>
    <property type="molecule type" value="Genomic_DNA"/>
</dbReference>
<proteinExistence type="predicted"/>
<sequence length="75" mass="8734">MLKSYEATYENGQIKWLSEQPEINSARIIVTILEETKPQIKRRRFPIPDMAGKGKTLGDIVSPIVDEEDWECLKW</sequence>
<keyword evidence="2" id="KW-1185">Reference proteome</keyword>
<protein>
    <recommendedName>
        <fullName evidence="3">DUF104 domain-containing protein</fullName>
    </recommendedName>
</protein>
<evidence type="ECO:0000313" key="1">
    <source>
        <dbReference type="EMBL" id="NMF56493.1"/>
    </source>
</evidence>
<evidence type="ECO:0008006" key="3">
    <source>
        <dbReference type="Google" id="ProtNLM"/>
    </source>
</evidence>